<dbReference type="InterPro" id="IPR014721">
    <property type="entry name" value="Ribsml_uS5_D2-typ_fold_subgr"/>
</dbReference>
<keyword evidence="2" id="KW-0378">Hydrolase</keyword>
<dbReference type="InterPro" id="IPR020568">
    <property type="entry name" value="Ribosomal_Su5_D2-typ_SF"/>
</dbReference>
<comment type="catalytic activity">
    <reaction evidence="2">
        <text>Hydrolysis of proteins in presence of ATP.</text>
        <dbReference type="EC" id="3.4.21.53"/>
    </reaction>
</comment>
<proteinExistence type="inferred from homology"/>
<protein>
    <recommendedName>
        <fullName evidence="2">endopeptidase La</fullName>
        <ecNumber evidence="2">3.4.21.53</ecNumber>
    </recommendedName>
</protein>
<dbReference type="PRINTS" id="PR00830">
    <property type="entry name" value="ENDOLAPTASE"/>
</dbReference>
<dbReference type="Pfam" id="PF13654">
    <property type="entry name" value="AAA_32"/>
    <property type="match status" value="1"/>
</dbReference>
<dbReference type="RefSeq" id="WP_097050422.1">
    <property type="nucleotide sequence ID" value="NZ_OBMM01000001.1"/>
</dbReference>
<dbReference type="GO" id="GO:0030163">
    <property type="term" value="P:protein catabolic process"/>
    <property type="evidence" value="ECO:0007669"/>
    <property type="project" value="InterPro"/>
</dbReference>
<dbReference type="InterPro" id="IPR046844">
    <property type="entry name" value="Lon-like_helical"/>
</dbReference>
<dbReference type="Gene3D" id="3.30.230.10">
    <property type="match status" value="1"/>
</dbReference>
<keyword evidence="2" id="KW-0720">Serine protease</keyword>
<dbReference type="InterPro" id="IPR027417">
    <property type="entry name" value="P-loop_NTPase"/>
</dbReference>
<dbReference type="GO" id="GO:0006508">
    <property type="term" value="P:proteolysis"/>
    <property type="evidence" value="ECO:0007669"/>
    <property type="project" value="UniProtKB-KW"/>
</dbReference>
<name>A0A285RJ11_9PROT</name>
<feature type="active site" evidence="2">
    <location>
        <position position="647"/>
    </location>
</feature>
<dbReference type="Pfam" id="PF20437">
    <property type="entry name" value="LonC_helical"/>
    <property type="match status" value="1"/>
</dbReference>
<reference evidence="4 5" key="1">
    <citation type="submission" date="2017-08" db="EMBL/GenBank/DDBJ databases">
        <authorList>
            <person name="de Groot N.N."/>
        </authorList>
    </citation>
    <scope>NUCLEOTIDE SEQUENCE [LARGE SCALE GENOMIC DNA]</scope>
    <source>
        <strain evidence="4 5">USBA 78</strain>
    </source>
</reference>
<feature type="active site" evidence="2">
    <location>
        <position position="690"/>
    </location>
</feature>
<dbReference type="GO" id="GO:0004252">
    <property type="term" value="F:serine-type endopeptidase activity"/>
    <property type="evidence" value="ECO:0007669"/>
    <property type="project" value="UniProtKB-UniRule"/>
</dbReference>
<evidence type="ECO:0000313" key="5">
    <source>
        <dbReference type="Proteomes" id="UP000219068"/>
    </source>
</evidence>
<dbReference type="Pfam" id="PF20436">
    <property type="entry name" value="LonB_AAA-LID"/>
    <property type="match status" value="1"/>
</dbReference>
<dbReference type="Proteomes" id="UP000219068">
    <property type="component" value="Unassembled WGS sequence"/>
</dbReference>
<dbReference type="Gene3D" id="3.40.50.300">
    <property type="entry name" value="P-loop containing nucleotide triphosphate hydrolases"/>
    <property type="match status" value="2"/>
</dbReference>
<evidence type="ECO:0000259" key="3">
    <source>
        <dbReference type="PROSITE" id="PS51786"/>
    </source>
</evidence>
<evidence type="ECO:0000313" key="4">
    <source>
        <dbReference type="EMBL" id="SOB92402.1"/>
    </source>
</evidence>
<keyword evidence="1 2" id="KW-0645">Protease</keyword>
<dbReference type="PANTHER" id="PTHR10046">
    <property type="entry name" value="ATP DEPENDENT LON PROTEASE FAMILY MEMBER"/>
    <property type="match status" value="1"/>
</dbReference>
<evidence type="ECO:0000256" key="1">
    <source>
        <dbReference type="ARBA" id="ARBA00022670"/>
    </source>
</evidence>
<dbReference type="SUPFAM" id="SSF52540">
    <property type="entry name" value="P-loop containing nucleoside triphosphate hydrolases"/>
    <property type="match status" value="1"/>
</dbReference>
<dbReference type="Pfam" id="PF05362">
    <property type="entry name" value="Lon_C"/>
    <property type="match status" value="1"/>
</dbReference>
<dbReference type="GO" id="GO:0005524">
    <property type="term" value="F:ATP binding"/>
    <property type="evidence" value="ECO:0007669"/>
    <property type="project" value="InterPro"/>
</dbReference>
<organism evidence="4 5">
    <name type="scientific">Thalassospira xiamenensis</name>
    <dbReference type="NCBI Taxonomy" id="220697"/>
    <lineage>
        <taxon>Bacteria</taxon>
        <taxon>Pseudomonadati</taxon>
        <taxon>Pseudomonadota</taxon>
        <taxon>Alphaproteobacteria</taxon>
        <taxon>Rhodospirillales</taxon>
        <taxon>Thalassospiraceae</taxon>
        <taxon>Thalassospira</taxon>
    </lineage>
</organism>
<gene>
    <name evidence="4" type="ORF">SAMN05428964_101589</name>
</gene>
<dbReference type="Gene3D" id="1.10.8.60">
    <property type="match status" value="1"/>
</dbReference>
<feature type="domain" description="Lon proteolytic" evidence="3">
    <location>
        <begin position="557"/>
        <end position="752"/>
    </location>
</feature>
<dbReference type="SUPFAM" id="SSF54211">
    <property type="entry name" value="Ribosomal protein S5 domain 2-like"/>
    <property type="match status" value="1"/>
</dbReference>
<dbReference type="PROSITE" id="PS51786">
    <property type="entry name" value="LON_PROTEOLYTIC"/>
    <property type="match status" value="1"/>
</dbReference>
<dbReference type="InterPro" id="IPR027065">
    <property type="entry name" value="Lon_Prtase"/>
</dbReference>
<comment type="similarity">
    <text evidence="2">Belongs to the peptidase S16 family.</text>
</comment>
<dbReference type="InterPro" id="IPR041699">
    <property type="entry name" value="AAA_32"/>
</dbReference>
<evidence type="ECO:0000256" key="2">
    <source>
        <dbReference type="PROSITE-ProRule" id="PRU01122"/>
    </source>
</evidence>
<dbReference type="EMBL" id="OBMM01000001">
    <property type="protein sequence ID" value="SOB92402.1"/>
    <property type="molecule type" value="Genomic_DNA"/>
</dbReference>
<dbReference type="InterPro" id="IPR046843">
    <property type="entry name" value="LonB_AAA-LID"/>
</dbReference>
<dbReference type="EC" id="3.4.21.53" evidence="2"/>
<dbReference type="AlphaFoldDB" id="A0A285RJ11"/>
<sequence length="794" mass="88611">MPVSRLDADDCGFPHFRIRSPHKDQSPEIFDFSSHYRAAEALKFGLSMSEPGFNIFVLGLDRAGRMTATLDYLKKSMEERPAPQDWVYLNNFSRTNRPRPYALPAGEGRKLTDAMETLVSHLREAFASAFNAPAHLTETQTQTEEARTQLREKFDALREYARERGLDVQENEKGVMIVALNEEGEPVSLDEIPKERRAEAEDAFEEVAEEARKTLLSTRDLEEQIADTLDALRRGAAKVVLKPRIRKIRDKFTSPGMKAWFEALEKDILDNIDAFEEASDQPAIDSGDGKMPETVDDRYAVNLLIDHSRDKHPDVVLEPSPSYDNLFGQIQYRPVAGGMHPHFSLIKPGALHRANGGVLVLRAESLVEHEDSWAFLKAALRDGEIRIEETHKSGPPTAGAPEPRPIPLDVKVVIVGAPKYYYTFFSLDVDFRNHFRVKADIDADMPAAGRNISIYTGLLRESALARTGIPLDNGAIRQLLGQAARWAGERDKLTAQIERVEDVAIEAGALAKTDKRGSIRAADVRRAIEERRHRNSRLEDRSHERVQRREILIDSYGAVVGQVNALTVLDYGDHAFGLPARVSARSYVGSLGVLNIERMVDMSGPLQQKSVMTIEGFLKSRFAQEFPLSFACNVTFEQNYGGIEGDSASMAELCAIISAISNIPMRQNIGVTGSMNQFGQAQPVGGISHKIEGFYRICADQGFTGDQGVIIPLANAENVVLREEVVQAIRQGKFNIWTVEHINDAIELLAGKPCGDHPEGQYTADSVYGKAMERLRQNDRILRERHAFPAWTEQ</sequence>
<dbReference type="GO" id="GO:0004176">
    <property type="term" value="F:ATP-dependent peptidase activity"/>
    <property type="evidence" value="ECO:0007669"/>
    <property type="project" value="UniProtKB-UniRule"/>
</dbReference>
<accession>A0A285RJ11</accession>
<dbReference type="InterPro" id="IPR008269">
    <property type="entry name" value="Lon_proteolytic"/>
</dbReference>